<dbReference type="InterPro" id="IPR014756">
    <property type="entry name" value="Ig_E-set"/>
</dbReference>
<feature type="domain" description="Arrestin C-terminal-like" evidence="4">
    <location>
        <begin position="174"/>
        <end position="301"/>
    </location>
</feature>
<dbReference type="InterPro" id="IPR050357">
    <property type="entry name" value="Arrestin_domain-protein"/>
</dbReference>
<dbReference type="InterPro" id="IPR011022">
    <property type="entry name" value="Arrestin_C-like"/>
</dbReference>
<comment type="similarity">
    <text evidence="1">Belongs to the arrestin family.</text>
</comment>
<dbReference type="Pfam" id="PF00339">
    <property type="entry name" value="Arrestin_N"/>
    <property type="match status" value="1"/>
</dbReference>
<feature type="compositionally biased region" description="Acidic residues" evidence="3">
    <location>
        <begin position="329"/>
        <end position="343"/>
    </location>
</feature>
<dbReference type="GO" id="GO:0007601">
    <property type="term" value="P:visual perception"/>
    <property type="evidence" value="ECO:0007669"/>
    <property type="project" value="UniProtKB-KW"/>
</dbReference>
<dbReference type="InterPro" id="IPR011021">
    <property type="entry name" value="Arrestin-like_N"/>
</dbReference>
<dbReference type="SUPFAM" id="SSF81296">
    <property type="entry name" value="E set domains"/>
    <property type="match status" value="2"/>
</dbReference>
<organism evidence="5 6">
    <name type="scientific">Pleurodeles waltl</name>
    <name type="common">Iberian ribbed newt</name>
    <dbReference type="NCBI Taxonomy" id="8319"/>
    <lineage>
        <taxon>Eukaryota</taxon>
        <taxon>Metazoa</taxon>
        <taxon>Chordata</taxon>
        <taxon>Craniata</taxon>
        <taxon>Vertebrata</taxon>
        <taxon>Euteleostomi</taxon>
        <taxon>Amphibia</taxon>
        <taxon>Batrachia</taxon>
        <taxon>Caudata</taxon>
        <taxon>Salamandroidea</taxon>
        <taxon>Salamandridae</taxon>
        <taxon>Pleurodelinae</taxon>
        <taxon>Pleurodeles</taxon>
    </lineage>
</organism>
<keyword evidence="2" id="KW-0716">Sensory transduction</keyword>
<dbReference type="PANTHER" id="PTHR11188">
    <property type="entry name" value="ARRESTIN DOMAIN CONTAINING PROTEIN"/>
    <property type="match status" value="1"/>
</dbReference>
<dbReference type="Proteomes" id="UP001066276">
    <property type="component" value="Chromosome 12"/>
</dbReference>
<evidence type="ECO:0000313" key="5">
    <source>
        <dbReference type="EMBL" id="KAJ1085519.1"/>
    </source>
</evidence>
<proteinExistence type="inferred from homology"/>
<name>A0AAV7L5G3_PLEWA</name>
<evidence type="ECO:0000256" key="3">
    <source>
        <dbReference type="SAM" id="MobiDB-lite"/>
    </source>
</evidence>
<evidence type="ECO:0000256" key="2">
    <source>
        <dbReference type="ARBA" id="ARBA00023305"/>
    </source>
</evidence>
<dbReference type="GO" id="GO:0005737">
    <property type="term" value="C:cytoplasm"/>
    <property type="evidence" value="ECO:0007669"/>
    <property type="project" value="TreeGrafter"/>
</dbReference>
<gene>
    <name evidence="5" type="ORF">NDU88_005651</name>
</gene>
<dbReference type="GO" id="GO:0015031">
    <property type="term" value="P:protein transport"/>
    <property type="evidence" value="ECO:0007669"/>
    <property type="project" value="TreeGrafter"/>
</dbReference>
<dbReference type="EMBL" id="JANPWB010000016">
    <property type="protein sequence ID" value="KAJ1085519.1"/>
    <property type="molecule type" value="Genomic_DNA"/>
</dbReference>
<accession>A0AAV7L5G3</accession>
<evidence type="ECO:0000256" key="1">
    <source>
        <dbReference type="ARBA" id="ARBA00005298"/>
    </source>
</evidence>
<protein>
    <recommendedName>
        <fullName evidence="4">Arrestin C-terminal-like domain-containing protein</fullName>
    </recommendedName>
</protein>
<dbReference type="Gene3D" id="2.60.40.640">
    <property type="match status" value="2"/>
</dbReference>
<dbReference type="Pfam" id="PF02752">
    <property type="entry name" value="Arrestin_C"/>
    <property type="match status" value="1"/>
</dbReference>
<dbReference type="AlphaFoldDB" id="A0AAV7L5G3"/>
<dbReference type="InterPro" id="IPR014752">
    <property type="entry name" value="Arrestin-like_C"/>
</dbReference>
<evidence type="ECO:0000313" key="6">
    <source>
        <dbReference type="Proteomes" id="UP001066276"/>
    </source>
</evidence>
<reference evidence="5" key="1">
    <citation type="journal article" date="2022" name="bioRxiv">
        <title>Sequencing and chromosome-scale assembly of the giantPleurodeles waltlgenome.</title>
        <authorList>
            <person name="Brown T."/>
            <person name="Elewa A."/>
            <person name="Iarovenko S."/>
            <person name="Subramanian E."/>
            <person name="Araus A.J."/>
            <person name="Petzold A."/>
            <person name="Susuki M."/>
            <person name="Suzuki K.-i.T."/>
            <person name="Hayashi T."/>
            <person name="Toyoda A."/>
            <person name="Oliveira C."/>
            <person name="Osipova E."/>
            <person name="Leigh N.D."/>
            <person name="Simon A."/>
            <person name="Yun M.H."/>
        </authorList>
    </citation>
    <scope>NUCLEOTIDE SEQUENCE</scope>
    <source>
        <strain evidence="5">20211129_DDA</strain>
        <tissue evidence="5">Liver</tissue>
    </source>
</reference>
<keyword evidence="2" id="KW-0844">Vision</keyword>
<comment type="caution">
    <text evidence="5">The sequence shown here is derived from an EMBL/GenBank/DDBJ whole genome shotgun (WGS) entry which is preliminary data.</text>
</comment>
<evidence type="ECO:0000259" key="4">
    <source>
        <dbReference type="SMART" id="SM01017"/>
    </source>
</evidence>
<keyword evidence="6" id="KW-1185">Reference proteome</keyword>
<feature type="region of interest" description="Disordered" evidence="3">
    <location>
        <begin position="312"/>
        <end position="365"/>
    </location>
</feature>
<dbReference type="PANTHER" id="PTHR11188:SF135">
    <property type="entry name" value="ARRESTIN DOMAIN CONTAINING 3-LIKE-RELATED"/>
    <property type="match status" value="1"/>
</dbReference>
<dbReference type="GO" id="GO:0005886">
    <property type="term" value="C:plasma membrane"/>
    <property type="evidence" value="ECO:0007669"/>
    <property type="project" value="TreeGrafter"/>
</dbReference>
<sequence length="365" mass="41019">MIFCKVRKFRLILDTRGPDSAPVFTGGDTVTGRVLLELVAEARVGSIELKVKGQGRVTLSEDTAPNTTRIETSQTKKLIYREMLLRPDVLDFKVLQPGEYEFPFSFRMPMHLGSSFKGSYGSICYWMEAKLHRPWSFTKNSKINFKIIATIDVNTPRLQKLQRNGRNITPMCCCSGELSVRTRIDREGYIPGDVIHIVADVDNRTSKVAWPEVSIVQIQTFHTSTFYGRKRKVVATMKCERVAPGTSGTWHWCGLRVPPLTPSIDHLLNIGLRYILRVRVKLQCIVWADFELPLVIGTVHLGPVMNRASSVSSEESATLDSKHVAGPEQSEECSENSENVSDESSEHSMSLLLPGNTHRPLEETD</sequence>
<dbReference type="SMART" id="SM01017">
    <property type="entry name" value="Arrestin_C"/>
    <property type="match status" value="1"/>
</dbReference>